<sequence length="171" mass="19471">MNELIFKRTAAVTKLSDFTDSHDLYTTKNSHSWNKSNKLSSLSFLNFNEESEEKHQIKKSKSTNNNSTLSLHIAAYENSVEDPGDSNGGKTEDSKNEKSILIKKLEASKQGFCRSLSFIQNPFEFTRQQEDRRNHPEVMQFKASQQLLNPNEENLCMLCGMRHVSAPPSVL</sequence>
<organism evidence="1 2">
    <name type="scientific">Panagrolaimus sp. ES5</name>
    <dbReference type="NCBI Taxonomy" id="591445"/>
    <lineage>
        <taxon>Eukaryota</taxon>
        <taxon>Metazoa</taxon>
        <taxon>Ecdysozoa</taxon>
        <taxon>Nematoda</taxon>
        <taxon>Chromadorea</taxon>
        <taxon>Rhabditida</taxon>
        <taxon>Tylenchina</taxon>
        <taxon>Panagrolaimomorpha</taxon>
        <taxon>Panagrolaimoidea</taxon>
        <taxon>Panagrolaimidae</taxon>
        <taxon>Panagrolaimus</taxon>
    </lineage>
</organism>
<evidence type="ECO:0000313" key="2">
    <source>
        <dbReference type="WBParaSite" id="ES5_v2.g21008.t1"/>
    </source>
</evidence>
<dbReference type="WBParaSite" id="ES5_v2.g21008.t1">
    <property type="protein sequence ID" value="ES5_v2.g21008.t1"/>
    <property type="gene ID" value="ES5_v2.g21008"/>
</dbReference>
<protein>
    <submittedName>
        <fullName evidence="2">Uncharacterized protein</fullName>
    </submittedName>
</protein>
<evidence type="ECO:0000313" key="1">
    <source>
        <dbReference type="Proteomes" id="UP000887579"/>
    </source>
</evidence>
<dbReference type="Proteomes" id="UP000887579">
    <property type="component" value="Unplaced"/>
</dbReference>
<name>A0AC34FUF4_9BILA</name>
<proteinExistence type="predicted"/>
<accession>A0AC34FUF4</accession>
<reference evidence="2" key="1">
    <citation type="submission" date="2022-11" db="UniProtKB">
        <authorList>
            <consortium name="WormBaseParasite"/>
        </authorList>
    </citation>
    <scope>IDENTIFICATION</scope>
</reference>